<evidence type="ECO:0000259" key="2">
    <source>
        <dbReference type="SMART" id="SM00244"/>
    </source>
</evidence>
<dbReference type="PANTHER" id="PTHR23222">
    <property type="entry name" value="PROHIBITIN"/>
    <property type="match status" value="1"/>
</dbReference>
<evidence type="ECO:0000313" key="4">
    <source>
        <dbReference type="Proteomes" id="UP000236151"/>
    </source>
</evidence>
<dbReference type="Proteomes" id="UP000236151">
    <property type="component" value="Unassembled WGS sequence"/>
</dbReference>
<feature type="coiled-coil region" evidence="1">
    <location>
        <begin position="184"/>
        <end position="222"/>
    </location>
</feature>
<dbReference type="InterPro" id="IPR036013">
    <property type="entry name" value="Band_7/SPFH_dom_sf"/>
</dbReference>
<dbReference type="Pfam" id="PF01145">
    <property type="entry name" value="Band_7"/>
    <property type="match status" value="1"/>
</dbReference>
<dbReference type="SUPFAM" id="SSF117892">
    <property type="entry name" value="Band 7/SPFH domain"/>
    <property type="match status" value="1"/>
</dbReference>
<dbReference type="OrthoDB" id="9812991at2"/>
<dbReference type="InterPro" id="IPR000163">
    <property type="entry name" value="Prohibitin"/>
</dbReference>
<reference evidence="3 4" key="1">
    <citation type="submission" date="2017-06" db="EMBL/GenBank/DDBJ databases">
        <title>Investigating the central metabolism of Clostridium thermosuccinogenes.</title>
        <authorList>
            <person name="Koendjbiharie J.G."/>
            <person name="van Kranenburg R."/>
        </authorList>
    </citation>
    <scope>NUCLEOTIDE SEQUENCE [LARGE SCALE GENOMIC DNA]</scope>
    <source>
        <strain evidence="3 4">DSM 5806</strain>
    </source>
</reference>
<comment type="caution">
    <text evidence="3">The sequence shown here is derived from an EMBL/GenBank/DDBJ whole genome shotgun (WGS) entry which is preliminary data.</text>
</comment>
<evidence type="ECO:0000256" key="1">
    <source>
        <dbReference type="SAM" id="Coils"/>
    </source>
</evidence>
<dbReference type="CDD" id="cd03401">
    <property type="entry name" value="SPFH_prohibitin"/>
    <property type="match status" value="1"/>
</dbReference>
<organism evidence="3 4">
    <name type="scientific">Clostridium thermosuccinogenes</name>
    <dbReference type="NCBI Taxonomy" id="84032"/>
    <lineage>
        <taxon>Bacteria</taxon>
        <taxon>Bacillati</taxon>
        <taxon>Bacillota</taxon>
        <taxon>Clostridia</taxon>
        <taxon>Eubacteriales</taxon>
        <taxon>Clostridiaceae</taxon>
        <taxon>Clostridium</taxon>
    </lineage>
</organism>
<protein>
    <submittedName>
        <fullName evidence="3">HflC protein</fullName>
    </submittedName>
</protein>
<dbReference type="KEGG" id="cthd:CDO33_19020"/>
<dbReference type="InterPro" id="IPR001107">
    <property type="entry name" value="Band_7"/>
</dbReference>
<dbReference type="PRINTS" id="PR00679">
    <property type="entry name" value="PROHIBITIN"/>
</dbReference>
<dbReference type="AlphaFoldDB" id="A0A2K2FQ09"/>
<dbReference type="EMBL" id="NIOJ01000006">
    <property type="protein sequence ID" value="PNU00873.1"/>
    <property type="molecule type" value="Genomic_DNA"/>
</dbReference>
<name>A0A2K2FQ09_9CLOT</name>
<dbReference type="GO" id="GO:0016020">
    <property type="term" value="C:membrane"/>
    <property type="evidence" value="ECO:0007669"/>
    <property type="project" value="InterPro"/>
</dbReference>
<gene>
    <name evidence="3" type="ORF">CDQ84_04285</name>
</gene>
<dbReference type="Gene3D" id="3.30.479.30">
    <property type="entry name" value="Band 7 domain"/>
    <property type="match status" value="1"/>
</dbReference>
<dbReference type="SMART" id="SM00244">
    <property type="entry name" value="PHB"/>
    <property type="match status" value="1"/>
</dbReference>
<evidence type="ECO:0000313" key="3">
    <source>
        <dbReference type="EMBL" id="PNU00873.1"/>
    </source>
</evidence>
<dbReference type="PANTHER" id="PTHR23222:SF0">
    <property type="entry name" value="PROHIBITIN 1"/>
    <property type="match status" value="1"/>
</dbReference>
<dbReference type="RefSeq" id="WP_103080488.1">
    <property type="nucleotide sequence ID" value="NZ_CP021850.1"/>
</dbReference>
<keyword evidence="1" id="KW-0175">Coiled coil</keyword>
<keyword evidence="4" id="KW-1185">Reference proteome</keyword>
<proteinExistence type="predicted"/>
<accession>A0A2K2FQ09</accession>
<feature type="domain" description="Band 7" evidence="2">
    <location>
        <begin position="24"/>
        <end position="185"/>
    </location>
</feature>
<sequence>MSKKVVKLMVIGFVLVFLLVVVVNSFTVVGSGYTGVVLNFGAASDNVLSEGIHFKIPFVQSVELIDTRIQKLEIDSTAASKDLQEIKNKIVVNYKVEPQYSAKIYKTIGKNYADVVIAPATQESIKAVTAKFTAEELITQRQSVSSNIKDLMNEKMRPYGIVIADFNIVNFEFSEEFNAAIEAKQTAQQLALKAKQDLDRVKIEAEQKVTQAKAEAEALKVQKQEITPELLKLREIEAQLKAIEKWDGKMPQYVSGDNGTIFNIPVK</sequence>